<keyword evidence="1" id="KW-0175">Coiled coil</keyword>
<protein>
    <submittedName>
        <fullName evidence="4">TPR_MLP1_2 domain-containing protein</fullName>
    </submittedName>
</protein>
<dbReference type="WBParaSite" id="L893_g26999.t1">
    <property type="protein sequence ID" value="L893_g26999.t1"/>
    <property type="gene ID" value="L893_g26999"/>
</dbReference>
<name>A0A1I7ZK61_9BILA</name>
<feature type="coiled-coil region" evidence="1">
    <location>
        <begin position="33"/>
        <end position="130"/>
    </location>
</feature>
<evidence type="ECO:0000313" key="4">
    <source>
        <dbReference type="WBParaSite" id="L893_g26999.t1"/>
    </source>
</evidence>
<dbReference type="AlphaFoldDB" id="A0A1I7ZK61"/>
<accession>A0A1I7ZK61</accession>
<evidence type="ECO:0000256" key="2">
    <source>
        <dbReference type="SAM" id="MobiDB-lite"/>
    </source>
</evidence>
<feature type="coiled-coil region" evidence="1">
    <location>
        <begin position="250"/>
        <end position="284"/>
    </location>
</feature>
<organism evidence="3 4">
    <name type="scientific">Steinernema glaseri</name>
    <dbReference type="NCBI Taxonomy" id="37863"/>
    <lineage>
        <taxon>Eukaryota</taxon>
        <taxon>Metazoa</taxon>
        <taxon>Ecdysozoa</taxon>
        <taxon>Nematoda</taxon>
        <taxon>Chromadorea</taxon>
        <taxon>Rhabditida</taxon>
        <taxon>Tylenchina</taxon>
        <taxon>Panagrolaimomorpha</taxon>
        <taxon>Strongyloidoidea</taxon>
        <taxon>Steinernematidae</taxon>
        <taxon>Steinernema</taxon>
    </lineage>
</organism>
<feature type="region of interest" description="Disordered" evidence="2">
    <location>
        <begin position="430"/>
        <end position="456"/>
    </location>
</feature>
<feature type="coiled-coil region" evidence="1">
    <location>
        <begin position="341"/>
        <end position="375"/>
    </location>
</feature>
<proteinExistence type="predicted"/>
<keyword evidence="3" id="KW-1185">Reference proteome</keyword>
<dbReference type="Proteomes" id="UP000095287">
    <property type="component" value="Unplaced"/>
</dbReference>
<evidence type="ECO:0000313" key="3">
    <source>
        <dbReference type="Proteomes" id="UP000095287"/>
    </source>
</evidence>
<evidence type="ECO:0000256" key="1">
    <source>
        <dbReference type="SAM" id="Coils"/>
    </source>
</evidence>
<dbReference type="Gene3D" id="1.10.287.1490">
    <property type="match status" value="1"/>
</dbReference>
<feature type="coiled-coil region" evidence="1">
    <location>
        <begin position="158"/>
        <end position="206"/>
    </location>
</feature>
<reference evidence="4" key="1">
    <citation type="submission" date="2016-11" db="UniProtKB">
        <authorList>
            <consortium name="WormBaseParasite"/>
        </authorList>
    </citation>
    <scope>IDENTIFICATION</scope>
</reference>
<sequence>MAEESSNGLQADDLLAMPKEQLVEGISAFWKQNKALEEKNKALQDEQAVLKKSLEHSTSTAALNMRMAEETEREFNEVKLKLEKTEADLSEKNSSLEKLQKMLEDLREEAEQSNAEAVRSAKEVDSLKAELKDSREYIKVLEAPCNVSIDTSDLDSQIAQLKEDKAQAIRTIAEKDEVIARLRRREEELTEDVKQSRDTLDSFQKEFSSTRAQLLEMQEHISVLEANSAPEAPEYKTKGCSIFAEFDDARLKQENDMRLMAQKNESLKRQLKDVSDECETLRCEVLNLRGMSTGKGDYDNEFVDKLCNENRECHDRISRLTGTVRKLENDLAKGCRAAPSLVSYKDTIQDLRAKNHQLQTERDRYFDENATLRNKCGAVESSLGKTEYELKLTQGRLDKVLAERNGQRQRPSVKVEQIIDESEIVQIPAGPARTDHHNNGLDVQNVGPHRKRRAMP</sequence>